<reference evidence="3 4" key="1">
    <citation type="submission" date="2016-03" db="EMBL/GenBank/DDBJ databases">
        <authorList>
            <person name="Ploux O."/>
        </authorList>
    </citation>
    <scope>NUCLEOTIDE SEQUENCE [LARGE SCALE GENOMIC DNA]</scope>
    <source>
        <strain evidence="3 4">R-45378</strain>
    </source>
</reference>
<evidence type="ECO:0000256" key="2">
    <source>
        <dbReference type="SAM" id="SignalP"/>
    </source>
</evidence>
<protein>
    <recommendedName>
        <fullName evidence="5">PEP-CTERM sorting domain-containing protein</fullName>
    </recommendedName>
</protein>
<dbReference type="AlphaFoldDB" id="A0A177NLW3"/>
<evidence type="ECO:0000313" key="4">
    <source>
        <dbReference type="Proteomes" id="UP000077857"/>
    </source>
</evidence>
<evidence type="ECO:0008006" key="5">
    <source>
        <dbReference type="Google" id="ProtNLM"/>
    </source>
</evidence>
<feature type="signal peptide" evidence="2">
    <location>
        <begin position="1"/>
        <end position="47"/>
    </location>
</feature>
<feature type="chain" id="PRO_5008069301" description="PEP-CTERM sorting domain-containing protein" evidence="2">
    <location>
        <begin position="48"/>
        <end position="293"/>
    </location>
</feature>
<proteinExistence type="predicted"/>
<dbReference type="EMBL" id="LUUJ01000058">
    <property type="protein sequence ID" value="OAI18383.1"/>
    <property type="molecule type" value="Genomic_DNA"/>
</dbReference>
<dbReference type="Proteomes" id="UP000077857">
    <property type="component" value="Unassembled WGS sequence"/>
</dbReference>
<gene>
    <name evidence="3" type="ORF">A1507_09565</name>
</gene>
<organism evidence="3 4">
    <name type="scientific">Methylomonas koyamae</name>
    <dbReference type="NCBI Taxonomy" id="702114"/>
    <lineage>
        <taxon>Bacteria</taxon>
        <taxon>Pseudomonadati</taxon>
        <taxon>Pseudomonadota</taxon>
        <taxon>Gammaproteobacteria</taxon>
        <taxon>Methylococcales</taxon>
        <taxon>Methylococcaceae</taxon>
        <taxon>Methylomonas</taxon>
    </lineage>
</organism>
<dbReference type="Gene3D" id="2.60.120.1220">
    <property type="match status" value="1"/>
</dbReference>
<sequence length="293" mass="29947">MRFRETGDFARHHDKKLRGIRMKFAKKSVATLLTGAALALTATHASAFNLATMTTNGQVATVTPGSAYSHNDTVAAKAWADGGSPAGSGWGHTSDWYQFQVTSATGVKIVVSANDANALLHPGFSIWSVNGPVDHSSGAHRYSQVSGPEASGGAHKNQWMNALGAGNPPATSTHVTGFVGYSNGNSNAADSNFTNGAGYAVGTGSAGSSRGSNGGLDWAALDLANLAPGYYIMAVGGSCYTQTNCGTANGTGGWKAGSYNVQINAVPVPGAVWLFASAMLGMLGMKRRQAVAA</sequence>
<evidence type="ECO:0000256" key="1">
    <source>
        <dbReference type="SAM" id="MobiDB-lite"/>
    </source>
</evidence>
<feature type="region of interest" description="Disordered" evidence="1">
    <location>
        <begin position="138"/>
        <end position="166"/>
    </location>
</feature>
<evidence type="ECO:0000313" key="3">
    <source>
        <dbReference type="EMBL" id="OAI18383.1"/>
    </source>
</evidence>
<accession>A0A177NLW3</accession>
<comment type="caution">
    <text evidence="3">The sequence shown here is derived from an EMBL/GenBank/DDBJ whole genome shotgun (WGS) entry which is preliminary data.</text>
</comment>
<keyword evidence="2" id="KW-0732">Signal</keyword>
<name>A0A177NLW3_9GAMM</name>